<keyword evidence="4 5" id="KW-0963">Cytoplasm</keyword>
<dbReference type="GO" id="GO:0006282">
    <property type="term" value="P:regulation of DNA repair"/>
    <property type="evidence" value="ECO:0007669"/>
    <property type="project" value="UniProtKB-UniRule"/>
</dbReference>
<dbReference type="Gene3D" id="1.10.10.10">
    <property type="entry name" value="Winged helix-like DNA-binding domain superfamily/Winged helix DNA-binding domain"/>
    <property type="match status" value="3"/>
</dbReference>
<protein>
    <recommendedName>
        <fullName evidence="3 5">Regulatory protein RecX</fullName>
    </recommendedName>
</protein>
<keyword evidence="9" id="KW-1185">Reference proteome</keyword>
<sequence>MTEDREARDIRIAAMNLLARREHARAELLAKLSRRFSDATAVAAAVEQLAAEGLQSDERFCEALVAMRTRKGQGPVRIRLELQERGICANLIDSHLDESDSDWVELAREVYRKRFGAAVATDTKDPKDRARQMRFLQYRGFTGEQIRRVLER</sequence>
<gene>
    <name evidence="5" type="primary">recX</name>
    <name evidence="8" type="ORF">FKG94_03405</name>
</gene>
<comment type="similarity">
    <text evidence="2 5">Belongs to the RecX family.</text>
</comment>
<evidence type="ECO:0000256" key="4">
    <source>
        <dbReference type="ARBA" id="ARBA00022490"/>
    </source>
</evidence>
<evidence type="ECO:0000313" key="9">
    <source>
        <dbReference type="Proteomes" id="UP000319732"/>
    </source>
</evidence>
<dbReference type="GO" id="GO:0005737">
    <property type="term" value="C:cytoplasm"/>
    <property type="evidence" value="ECO:0007669"/>
    <property type="project" value="UniProtKB-SubCell"/>
</dbReference>
<accession>A0A545U6Z8</accession>
<evidence type="ECO:0000256" key="3">
    <source>
        <dbReference type="ARBA" id="ARBA00018111"/>
    </source>
</evidence>
<comment type="caution">
    <text evidence="8">The sequence shown here is derived from an EMBL/GenBank/DDBJ whole genome shotgun (WGS) entry which is preliminary data.</text>
</comment>
<dbReference type="HAMAP" id="MF_01114">
    <property type="entry name" value="RecX"/>
    <property type="match status" value="1"/>
</dbReference>
<name>A0A545U6Z8_9GAMM</name>
<evidence type="ECO:0000313" key="8">
    <source>
        <dbReference type="EMBL" id="TQV85245.1"/>
    </source>
</evidence>
<dbReference type="Proteomes" id="UP000319732">
    <property type="component" value="Unassembled WGS sequence"/>
</dbReference>
<comment type="function">
    <text evidence="5">Modulates RecA activity.</text>
</comment>
<feature type="domain" description="RecX third three-helical" evidence="7">
    <location>
        <begin position="101"/>
        <end position="150"/>
    </location>
</feature>
<dbReference type="InterPro" id="IPR053925">
    <property type="entry name" value="RecX_HTH_3rd"/>
</dbReference>
<feature type="domain" description="RecX second three-helical" evidence="6">
    <location>
        <begin position="56"/>
        <end position="94"/>
    </location>
</feature>
<evidence type="ECO:0000256" key="2">
    <source>
        <dbReference type="ARBA" id="ARBA00009695"/>
    </source>
</evidence>
<proteinExistence type="inferred from homology"/>
<dbReference type="PANTHER" id="PTHR33602:SF1">
    <property type="entry name" value="REGULATORY PROTEIN RECX FAMILY PROTEIN"/>
    <property type="match status" value="1"/>
</dbReference>
<evidence type="ECO:0000256" key="5">
    <source>
        <dbReference type="HAMAP-Rule" id="MF_01114"/>
    </source>
</evidence>
<evidence type="ECO:0000256" key="1">
    <source>
        <dbReference type="ARBA" id="ARBA00004496"/>
    </source>
</evidence>
<dbReference type="OrthoDB" id="7066780at2"/>
<dbReference type="EMBL" id="VHSG01000004">
    <property type="protein sequence ID" value="TQV85245.1"/>
    <property type="molecule type" value="Genomic_DNA"/>
</dbReference>
<dbReference type="Pfam" id="PF21981">
    <property type="entry name" value="RecX_HTH3"/>
    <property type="match status" value="1"/>
</dbReference>
<comment type="subcellular location">
    <subcellularLocation>
        <location evidence="1 5">Cytoplasm</location>
    </subcellularLocation>
</comment>
<dbReference type="Pfam" id="PF02631">
    <property type="entry name" value="RecX_HTH2"/>
    <property type="match status" value="1"/>
</dbReference>
<dbReference type="PANTHER" id="PTHR33602">
    <property type="entry name" value="REGULATORY PROTEIN RECX FAMILY PROTEIN"/>
    <property type="match status" value="1"/>
</dbReference>
<dbReference type="RefSeq" id="WP_142902792.1">
    <property type="nucleotide sequence ID" value="NZ_ML660088.1"/>
</dbReference>
<dbReference type="InterPro" id="IPR003783">
    <property type="entry name" value="Regulatory_RecX"/>
</dbReference>
<reference evidence="8 9" key="1">
    <citation type="submission" date="2019-06" db="EMBL/GenBank/DDBJ databases">
        <title>Whole genome sequence for Cellvibrionaceae sp. R142.</title>
        <authorList>
            <person name="Wang G."/>
        </authorList>
    </citation>
    <scope>NUCLEOTIDE SEQUENCE [LARGE SCALE GENOMIC DNA]</scope>
    <source>
        <strain evidence="8 9">R142</strain>
    </source>
</reference>
<dbReference type="InterPro" id="IPR053924">
    <property type="entry name" value="RecX_HTH_2nd"/>
</dbReference>
<evidence type="ECO:0000259" key="7">
    <source>
        <dbReference type="Pfam" id="PF21981"/>
    </source>
</evidence>
<dbReference type="AlphaFoldDB" id="A0A545U6Z8"/>
<evidence type="ECO:0000259" key="6">
    <source>
        <dbReference type="Pfam" id="PF02631"/>
    </source>
</evidence>
<dbReference type="InterPro" id="IPR036388">
    <property type="entry name" value="WH-like_DNA-bd_sf"/>
</dbReference>
<organism evidence="8 9">
    <name type="scientific">Exilibacterium tricleocarpae</name>
    <dbReference type="NCBI Taxonomy" id="2591008"/>
    <lineage>
        <taxon>Bacteria</taxon>
        <taxon>Pseudomonadati</taxon>
        <taxon>Pseudomonadota</taxon>
        <taxon>Gammaproteobacteria</taxon>
        <taxon>Cellvibrionales</taxon>
        <taxon>Cellvibrionaceae</taxon>
        <taxon>Exilibacterium</taxon>
    </lineage>
</organism>